<dbReference type="SUPFAM" id="SSF49899">
    <property type="entry name" value="Concanavalin A-like lectins/glucanases"/>
    <property type="match status" value="2"/>
</dbReference>
<feature type="domain" description="EGF-like" evidence="5">
    <location>
        <begin position="1099"/>
        <end position="1135"/>
    </location>
</feature>
<accession>A0A0R3SDD3</accession>
<evidence type="ECO:0000256" key="2">
    <source>
        <dbReference type="PROSITE-ProRule" id="PRU00076"/>
    </source>
</evidence>
<feature type="signal peptide" evidence="4">
    <location>
        <begin position="1"/>
        <end position="29"/>
    </location>
</feature>
<evidence type="ECO:0000313" key="7">
    <source>
        <dbReference type="Proteomes" id="UP000274504"/>
    </source>
</evidence>
<dbReference type="WBParaSite" id="HDID_0000268301-mRNA-1">
    <property type="protein sequence ID" value="HDID_0000268301-mRNA-1"/>
    <property type="gene ID" value="HDID_0000268301"/>
</dbReference>
<dbReference type="CDD" id="cd00054">
    <property type="entry name" value="EGF_CA"/>
    <property type="match status" value="1"/>
</dbReference>
<dbReference type="Proteomes" id="UP000274504">
    <property type="component" value="Unassembled WGS sequence"/>
</dbReference>
<evidence type="ECO:0000259" key="5">
    <source>
        <dbReference type="PROSITE" id="PS50026"/>
    </source>
</evidence>
<proteinExistence type="predicted"/>
<feature type="transmembrane region" description="Helical" evidence="3">
    <location>
        <begin position="1402"/>
        <end position="1425"/>
    </location>
</feature>
<comment type="caution">
    <text evidence="2">Lacks conserved residue(s) required for the propagation of feature annotation.</text>
</comment>
<feature type="chain" id="PRO_5043131248" evidence="4">
    <location>
        <begin position="30"/>
        <end position="2015"/>
    </location>
</feature>
<dbReference type="STRING" id="6216.A0A0R3SDD3"/>
<dbReference type="PROSITE" id="PS50026">
    <property type="entry name" value="EGF_3"/>
    <property type="match status" value="1"/>
</dbReference>
<dbReference type="Gene3D" id="2.130.10.10">
    <property type="entry name" value="YVTN repeat-like/Quinoprotein amine dehydrogenase"/>
    <property type="match status" value="1"/>
</dbReference>
<organism evidence="8">
    <name type="scientific">Hymenolepis diminuta</name>
    <name type="common">Rat tapeworm</name>
    <dbReference type="NCBI Taxonomy" id="6216"/>
    <lineage>
        <taxon>Eukaryota</taxon>
        <taxon>Metazoa</taxon>
        <taxon>Spiralia</taxon>
        <taxon>Lophotrochozoa</taxon>
        <taxon>Platyhelminthes</taxon>
        <taxon>Cestoda</taxon>
        <taxon>Eucestoda</taxon>
        <taxon>Cyclophyllidea</taxon>
        <taxon>Hymenolepididae</taxon>
        <taxon>Hymenolepis</taxon>
    </lineage>
</organism>
<keyword evidence="3" id="KW-0812">Transmembrane</keyword>
<dbReference type="Gene3D" id="2.10.25.10">
    <property type="entry name" value="Laminin"/>
    <property type="match status" value="1"/>
</dbReference>
<evidence type="ECO:0000313" key="8">
    <source>
        <dbReference type="WBParaSite" id="HDID_0000268301-mRNA-1"/>
    </source>
</evidence>
<keyword evidence="3" id="KW-1133">Transmembrane helix</keyword>
<dbReference type="InterPro" id="IPR015943">
    <property type="entry name" value="WD40/YVTN_repeat-like_dom_sf"/>
</dbReference>
<sequence length="2015" mass="224523">MSGPPTSFLLLSFPYTLLVLVNTIPQCLSSPGLFNFTDRNAFIEIDTQPLSCSKENQSVFSVKFNVLPMSNSSILFTGISGSILPSNWSEDLAPDGVNFLGAQGDPLALFIYIERPYFSLMVMRLTDYQVRFYLHHAFGYFDRSWNDWHKVEIVLSKRGKKRVEVTFKVDQKNNNGILTLGDILWPDWSKLKVFDSKVVESKRRFYFNEAFLGSPPHGTMSHYAIDILVKYVDAIRTVYAKTDVSDNSFGKFVPFRGTIKSFLLSSDCACEIKNYFGPKIIQIGSGIEMSSVCDIGGLPPLASKLSGSCSSKVPGISCGCSSNNNRTVCYCPPERYCTTMKKQDFGITRVGLMKRDITDQNGNNETHLIFTNRSIGSPAFLNEDPVTYDKLDSCFANIFLCERPITYELWMLIDPLALINGSTLVIKHASRINSPWYMQITYKGYPTKLSDPEHIMKLSAKIQAPPNHIWSVVGCDSNMRAAPGQWHQVKVHWDKKTLSLYLDGNLCGIAESITTLINVGIKQRFSTRRTPFIFLGNHSVEDLIFNDKEILPNFTHVNTLSNNLEKLESVISSITGNFCASFKLNGSIDFPFVQLPGMDVTECGEDGKLAVEDKFNKECRVFKLPKHCEDGAVCSLEVERNGSEISVYSQDEELSTVLGVRLCDIAKEYRMRKQINQTSGLAPNTQIQLYNRGRTELKNRRRIHTSKFPTLNCGFDYIHAASKHTPMDLIGVCEPSMTYSRVQVEAIDSFPKSPIKGALMVSRNSLLLQSKATSPEALCLRELELCSHGMTISFWILALPASKSSKLWPILQQASLSGSEITVNLFRNDGQYFLDVSVKSLHTIAGGKATSKLWKVDSVIENLDENWTLVTISWSHVAGLSVTLNGTIAVSDRQSTETVSIWETAIQEGVWFGHHGDPDTIDGVVIDDFEFIPAELNYLDHVGQKIDIALSNHGLDLCRQDTCWDGSSCYPISLEIEALGDFCRCEQPRKVCRILPVGVENYSTSNSSTTATTSTTIALTTTLLATSEQTTLPLTAIASTTEAITTSTTPKLAISTPPIKKLPKTTATQPPTFQDSPKRVGIPSLNFDKLVFKESGVYSLSQCDPPCQNEGKCVESNGYFSCDCSATSFWGKACTREHVGWLSPTGVVFGMEPQRRVFATYNAVHGGSKLRFIFRTPLPAIMSGKRVERSIAATLPSEYMVLLSVKSELGTLGLVTINSDLYIVIDGTQRSRTQLLPCHQSHALTLDDTLPHVVQLEHRGALLRIKVDEITVYPKKVLPNSCDKWLFFSPVPHINNRTYEETMIPQSGEFSPNNGKAVLGAWPNGKDEFKGAIGGWMIDGEEMISPVTSAPEDTPTTAYRLNRRFYLSNGHFYWIRLNSLTPVTVLSDSPPVKTPTNTTVTLWFWIVGFISMALLVLFFCCWACLRVRRQQKEVGKANWRRNYSSLRPTITESPNNFIHLMSNKVQHYPNLLNGNGLTAKPRRLRAHSLTCKDRSPGTMDNYWRARMLTLQPYRPKRHGSAIDPASIRKDSMVSVHFYDERDDIEKILVTPDGDSVITLSTNHHISIKQWNTYVSFDGSYSGEILSQPKEFTQNGNQRLLALQGSKNLLFTDNSNFAKLYPLNSQIPTASVQLPATVWGIFPFGELFLFVCAPVTEYEKDSFASLHFWSPSNKSILLQSKLKVKHKWYTKAFLFQSAKVLSPLLGPNQTNLLLRWTCLEPTDASFSIAVNLSSLFKLLHGGRKHLIDLDSHISTSMVKHDINLEKTVFLADDIAVTGDVQGALHIWNVHSGENYRTVQSDPIPLDGPLLCNPSQYDFSQIKMDSVTGPITTLSATEPIPTQTGTFTWFCSGDDSGCVVVRRCVVSSNGSSENVASRIHAKFRPYSRKTLAYSADTVTCAKMLNRSNWRTNKPEAFLATGDSSGCIRVWLLPQCTQLAQLSASCESGLLDLELTQSGPSLALPGQWLQVVGLVRRDKTLGAGYEHGRVVIIHLSANEENGIPNAMHSPRIRIVNKQ</sequence>
<evidence type="ECO:0000256" key="4">
    <source>
        <dbReference type="SAM" id="SignalP"/>
    </source>
</evidence>
<dbReference type="OrthoDB" id="6246222at2759"/>
<dbReference type="InterPro" id="IPR000742">
    <property type="entry name" value="EGF"/>
</dbReference>
<dbReference type="InterPro" id="IPR036322">
    <property type="entry name" value="WD40_repeat_dom_sf"/>
</dbReference>
<reference evidence="6 7" key="2">
    <citation type="submission" date="2018-11" db="EMBL/GenBank/DDBJ databases">
        <authorList>
            <consortium name="Pathogen Informatics"/>
        </authorList>
    </citation>
    <scope>NUCLEOTIDE SEQUENCE [LARGE SCALE GENOMIC DNA]</scope>
</reference>
<keyword evidence="1 2" id="KW-1015">Disulfide bond</keyword>
<reference evidence="8" key="1">
    <citation type="submission" date="2016-04" db="UniProtKB">
        <authorList>
            <consortium name="WormBaseParasite"/>
        </authorList>
    </citation>
    <scope>IDENTIFICATION</scope>
</reference>
<feature type="disulfide bond" evidence="2">
    <location>
        <begin position="1103"/>
        <end position="1113"/>
    </location>
</feature>
<keyword evidence="2" id="KW-0245">EGF-like domain</keyword>
<keyword evidence="4" id="KW-0732">Signal</keyword>
<evidence type="ECO:0000256" key="1">
    <source>
        <dbReference type="ARBA" id="ARBA00023157"/>
    </source>
</evidence>
<gene>
    <name evidence="6" type="ORF">HDID_LOCUS2681</name>
</gene>
<name>A0A0R3SDD3_HYMDI</name>
<dbReference type="SUPFAM" id="SSF50978">
    <property type="entry name" value="WD40 repeat-like"/>
    <property type="match status" value="1"/>
</dbReference>
<evidence type="ECO:0000313" key="6">
    <source>
        <dbReference type="EMBL" id="VDL20936.1"/>
    </source>
</evidence>
<dbReference type="InterPro" id="IPR013320">
    <property type="entry name" value="ConA-like_dom_sf"/>
</dbReference>
<keyword evidence="3" id="KW-0472">Membrane</keyword>
<protein>
    <submittedName>
        <fullName evidence="8">EGF-like domain-containing protein</fullName>
    </submittedName>
</protein>
<dbReference type="EMBL" id="UYSG01000695">
    <property type="protein sequence ID" value="VDL20936.1"/>
    <property type="molecule type" value="Genomic_DNA"/>
</dbReference>
<evidence type="ECO:0000256" key="3">
    <source>
        <dbReference type="SAM" id="Phobius"/>
    </source>
</evidence>